<feature type="compositionally biased region" description="Polar residues" evidence="1">
    <location>
        <begin position="189"/>
        <end position="200"/>
    </location>
</feature>
<dbReference type="RefSeq" id="XP_069206436.1">
    <property type="nucleotide sequence ID" value="XM_069356595.1"/>
</dbReference>
<dbReference type="GeneID" id="95989239"/>
<comment type="caution">
    <text evidence="2">The sequence shown here is derived from an EMBL/GenBank/DDBJ whole genome shotgun (WGS) entry which is preliminary data.</text>
</comment>
<organism evidence="2 3">
    <name type="scientific">Vanrija albida</name>
    <dbReference type="NCBI Taxonomy" id="181172"/>
    <lineage>
        <taxon>Eukaryota</taxon>
        <taxon>Fungi</taxon>
        <taxon>Dikarya</taxon>
        <taxon>Basidiomycota</taxon>
        <taxon>Agaricomycotina</taxon>
        <taxon>Tremellomycetes</taxon>
        <taxon>Trichosporonales</taxon>
        <taxon>Trichosporonaceae</taxon>
        <taxon>Vanrija</taxon>
    </lineage>
</organism>
<feature type="region of interest" description="Disordered" evidence="1">
    <location>
        <begin position="1"/>
        <end position="40"/>
    </location>
</feature>
<accession>A0ABR3PWI1</accession>
<dbReference type="EMBL" id="JBBXJM010000006">
    <property type="protein sequence ID" value="KAL1406492.1"/>
    <property type="molecule type" value="Genomic_DNA"/>
</dbReference>
<name>A0ABR3PWI1_9TREE</name>
<sequence length="200" mass="21615">MSASSSTSSLTRALFPPPLTPERASPGAPSRATPVPHTSSDLVRHLRAHAGPPVSVYTVSLIRAYVDYKVSRGKLPFEVEARLEDAEEEGEFHAAFATVRYLRGLRRSDAVEMEWPPRVDWGDPVIAAATEATDLEGQRESACVRATGTDWYAQRSDGGVRHRHVEVAFGPTAPPTIPSMGAGRHRKASITSGLGTSDDR</sequence>
<feature type="compositionally biased region" description="Low complexity" evidence="1">
    <location>
        <begin position="1"/>
        <end position="14"/>
    </location>
</feature>
<keyword evidence="3" id="KW-1185">Reference proteome</keyword>
<reference evidence="2 3" key="1">
    <citation type="submission" date="2023-08" db="EMBL/GenBank/DDBJ databases">
        <title>Annotated Genome Sequence of Vanrija albida AlHP1.</title>
        <authorList>
            <person name="Herzog R."/>
        </authorList>
    </citation>
    <scope>NUCLEOTIDE SEQUENCE [LARGE SCALE GENOMIC DNA]</scope>
    <source>
        <strain evidence="2 3">AlHP1</strain>
    </source>
</reference>
<dbReference type="Proteomes" id="UP001565368">
    <property type="component" value="Unassembled WGS sequence"/>
</dbReference>
<evidence type="ECO:0000313" key="3">
    <source>
        <dbReference type="Proteomes" id="UP001565368"/>
    </source>
</evidence>
<feature type="region of interest" description="Disordered" evidence="1">
    <location>
        <begin position="170"/>
        <end position="200"/>
    </location>
</feature>
<protein>
    <submittedName>
        <fullName evidence="2">Uncharacterized protein</fullName>
    </submittedName>
</protein>
<evidence type="ECO:0000256" key="1">
    <source>
        <dbReference type="SAM" id="MobiDB-lite"/>
    </source>
</evidence>
<gene>
    <name evidence="2" type="ORF">Q8F55_008196</name>
</gene>
<evidence type="ECO:0000313" key="2">
    <source>
        <dbReference type="EMBL" id="KAL1406492.1"/>
    </source>
</evidence>
<proteinExistence type="predicted"/>